<keyword evidence="2" id="KW-1185">Reference proteome</keyword>
<evidence type="ECO:0000313" key="2">
    <source>
        <dbReference type="Proteomes" id="UP001527882"/>
    </source>
</evidence>
<dbReference type="InterPro" id="IPR024307">
    <property type="entry name" value="YmaF"/>
</dbReference>
<organism evidence="1 2">
    <name type="scientific">Paenibacillus gyeongsangnamensis</name>
    <dbReference type="NCBI Taxonomy" id="3388067"/>
    <lineage>
        <taxon>Bacteria</taxon>
        <taxon>Bacillati</taxon>
        <taxon>Bacillota</taxon>
        <taxon>Bacilli</taxon>
        <taxon>Bacillales</taxon>
        <taxon>Paenibacillaceae</taxon>
        <taxon>Paenibacillus</taxon>
    </lineage>
</organism>
<protein>
    <submittedName>
        <fullName evidence="1">YmaF family protein</fullName>
    </submittedName>
</protein>
<dbReference type="EMBL" id="JAQAGZ010000004">
    <property type="protein sequence ID" value="MCZ8512275.1"/>
    <property type="molecule type" value="Genomic_DNA"/>
</dbReference>
<dbReference type="Proteomes" id="UP001527882">
    <property type="component" value="Unassembled WGS sequence"/>
</dbReference>
<accession>A0ABT4Q6E5</accession>
<proteinExistence type="predicted"/>
<dbReference type="Pfam" id="PF12788">
    <property type="entry name" value="YmaF"/>
    <property type="match status" value="1"/>
</dbReference>
<name>A0ABT4Q6E5_9BACL</name>
<sequence>MPTYPLRHVSLREAICCCQKELIHVTIDGHFIPAPAFDELRPSHAHHYHGMTSVTLNHRHIVDFYLYALNGSATDGHIHRYQGLTYIADRHFHRLIGNSGPAIPLPDGSHYHLIDGLTDEEPFINRGNFYSTVLSIDRHTHRLVGPTGRGIGYEDPFFLT</sequence>
<evidence type="ECO:0000313" key="1">
    <source>
        <dbReference type="EMBL" id="MCZ8512275.1"/>
    </source>
</evidence>
<gene>
    <name evidence="1" type="ORF">O9H85_07505</name>
</gene>
<dbReference type="RefSeq" id="WP_269880692.1">
    <property type="nucleotide sequence ID" value="NZ_JAQAGZ010000004.1"/>
</dbReference>
<comment type="caution">
    <text evidence="1">The sequence shown here is derived from an EMBL/GenBank/DDBJ whole genome shotgun (WGS) entry which is preliminary data.</text>
</comment>
<reference evidence="1 2" key="1">
    <citation type="submission" date="2022-12" db="EMBL/GenBank/DDBJ databases">
        <title>Draft genome sequence of Paenibacillus sp. dW9.</title>
        <authorList>
            <person name="Choi E.-W."/>
            <person name="Kim D.-U."/>
        </authorList>
    </citation>
    <scope>NUCLEOTIDE SEQUENCE [LARGE SCALE GENOMIC DNA]</scope>
    <source>
        <strain evidence="2">dW9</strain>
    </source>
</reference>